<name>A0A075IAQ1_9ARCH</name>
<protein>
    <submittedName>
        <fullName evidence="1">Putative RNA-binding eukaryotic snRNP-like protein</fullName>
    </submittedName>
</protein>
<dbReference type="AlphaFoldDB" id="A0A075IAQ1"/>
<sequence>MAKGSFMIEGQRNFIKISTLKLCVAIIEREGSYLLTCGPPSLKNNCVCYAIIEPEGSDMADVAKKFALNLYQLMRVLPNRLVLMNTCE</sequence>
<proteinExistence type="predicted"/>
<evidence type="ECO:0000313" key="1">
    <source>
        <dbReference type="EMBL" id="AIF23193.1"/>
    </source>
</evidence>
<organism evidence="1">
    <name type="scientific">uncultured marine thaumarchaeote SAT1000_13_B06</name>
    <dbReference type="NCBI Taxonomy" id="1456381"/>
    <lineage>
        <taxon>Archaea</taxon>
        <taxon>Nitrososphaerota</taxon>
        <taxon>environmental samples</taxon>
    </lineage>
</organism>
<reference evidence="1" key="1">
    <citation type="journal article" date="2014" name="Genome Biol. Evol.">
        <title>Pangenome evidence for extensive interdomain horizontal transfer affecting lineage core and shell genes in uncultured planktonic thaumarchaeota and euryarchaeota.</title>
        <authorList>
            <person name="Deschamps P."/>
            <person name="Zivanovic Y."/>
            <person name="Moreira D."/>
            <person name="Rodriguez-Valera F."/>
            <person name="Lopez-Garcia P."/>
        </authorList>
    </citation>
    <scope>NUCLEOTIDE SEQUENCE</scope>
</reference>
<accession>A0A075IAQ1</accession>
<dbReference type="EMBL" id="KF901223">
    <property type="protein sequence ID" value="AIF23193.1"/>
    <property type="molecule type" value="Genomic_DNA"/>
</dbReference>